<dbReference type="AlphaFoldDB" id="J3NIP1"/>
<dbReference type="Gene3D" id="1.20.910.10">
    <property type="entry name" value="Heme oxygenase-like"/>
    <property type="match status" value="1"/>
</dbReference>
<dbReference type="RefSeq" id="XP_009217149.1">
    <property type="nucleotide sequence ID" value="XM_009218885.1"/>
</dbReference>
<dbReference type="InterPro" id="IPR053261">
    <property type="entry name" value="Polyketide-peptide_reg"/>
</dbReference>
<name>J3NIP1_GAET3</name>
<dbReference type="Proteomes" id="UP000006039">
    <property type="component" value="Unassembled WGS sequence"/>
</dbReference>
<reference evidence="3" key="1">
    <citation type="submission" date="2010-07" db="EMBL/GenBank/DDBJ databases">
        <title>The genome sequence of Gaeumannomyces graminis var. tritici strain R3-111a-1.</title>
        <authorList>
            <consortium name="The Broad Institute Genome Sequencing Platform"/>
            <person name="Ma L.-J."/>
            <person name="Dead R."/>
            <person name="Young S."/>
            <person name="Zeng Q."/>
            <person name="Koehrsen M."/>
            <person name="Alvarado L."/>
            <person name="Berlin A."/>
            <person name="Chapman S.B."/>
            <person name="Chen Z."/>
            <person name="Freedman E."/>
            <person name="Gellesch M."/>
            <person name="Goldberg J."/>
            <person name="Griggs A."/>
            <person name="Gujja S."/>
            <person name="Heilman E.R."/>
            <person name="Heiman D."/>
            <person name="Hepburn T."/>
            <person name="Howarth C."/>
            <person name="Jen D."/>
            <person name="Larson L."/>
            <person name="Mehta T."/>
            <person name="Neiman D."/>
            <person name="Pearson M."/>
            <person name="Roberts A."/>
            <person name="Saif S."/>
            <person name="Shea T."/>
            <person name="Shenoy N."/>
            <person name="Sisk P."/>
            <person name="Stolte C."/>
            <person name="Sykes S."/>
            <person name="Walk T."/>
            <person name="White J."/>
            <person name="Yandava C."/>
            <person name="Haas B."/>
            <person name="Nusbaum C."/>
            <person name="Birren B."/>
        </authorList>
    </citation>
    <scope>NUCLEOTIDE SEQUENCE [LARGE SCALE GENOMIC DNA]</scope>
    <source>
        <strain evidence="3">R3-111a-1</strain>
    </source>
</reference>
<dbReference type="PANTHER" id="PTHR41813:SF2">
    <property type="entry name" value="REGULATOR PAB1642, PUTATIVE (AFU_ORTHOLOGUE AFUA_3G11955)-RELATED"/>
    <property type="match status" value="1"/>
</dbReference>
<protein>
    <recommendedName>
        <fullName evidence="4">Thiaminase-2/PQQC domain-containing protein</fullName>
    </recommendedName>
</protein>
<reference evidence="2" key="4">
    <citation type="journal article" date="2015" name="G3 (Bethesda)">
        <title>Genome sequences of three phytopathogenic species of the Magnaporthaceae family of fungi.</title>
        <authorList>
            <person name="Okagaki L.H."/>
            <person name="Nunes C.C."/>
            <person name="Sailsbery J."/>
            <person name="Clay B."/>
            <person name="Brown D."/>
            <person name="John T."/>
            <person name="Oh Y."/>
            <person name="Young N."/>
            <person name="Fitzgerald M."/>
            <person name="Haas B.J."/>
            <person name="Zeng Q."/>
            <person name="Young S."/>
            <person name="Adiconis X."/>
            <person name="Fan L."/>
            <person name="Levin J.Z."/>
            <person name="Mitchell T.K."/>
            <person name="Okubara P.A."/>
            <person name="Farman M.L."/>
            <person name="Kohn L.M."/>
            <person name="Birren B."/>
            <person name="Ma L.-J."/>
            <person name="Dean R.A."/>
        </authorList>
    </citation>
    <scope>NUCLEOTIDE SEQUENCE</scope>
    <source>
        <strain evidence="2">R3-111a-1</strain>
    </source>
</reference>
<dbReference type="CDD" id="cd19357">
    <property type="entry name" value="TenA_E_At3g16990-like"/>
    <property type="match status" value="1"/>
</dbReference>
<sequence length="338" mass="36664">MDDDLWTAHAFIVYSCSGLPPCGTAQLRANDDIDIAKCHQLSISENPRKTGGTYPEGIKSHTHYKMTSSNANIDATWSLTEHLLESNQASYQAATQSPFLLAAAQGRLSKELLGRWLANDRLYIHSYIKAAGRVLDAVDLDQTSPAAESSPEAELVGWVVEALVGLRREEVMFADVARRYGLDLALDASPDDPRRVLQSAKLPGLVQFEALFASVLPRDAAAAAAPTPAWLEAAVLLWGTERIYLDAWSWARAQRPGKGEDADGGAVRREFMPNWTNPEFAAFVSRLGRTLDRAVGQALAAVDPPQRQAVQAGIVERTAGTWNALLAAEAAFWPGVDG</sequence>
<dbReference type="SUPFAM" id="SSF48613">
    <property type="entry name" value="Heme oxygenase-like"/>
    <property type="match status" value="1"/>
</dbReference>
<reference evidence="2" key="5">
    <citation type="submission" date="2018-04" db="UniProtKB">
        <authorList>
            <consortium name="EnsemblFungi"/>
        </authorList>
    </citation>
    <scope>IDENTIFICATION</scope>
    <source>
        <strain evidence="2">R3-111a-1</strain>
    </source>
</reference>
<dbReference type="VEuPathDB" id="FungiDB:GGTG_01124"/>
<evidence type="ECO:0000313" key="1">
    <source>
        <dbReference type="EMBL" id="EJT81140.1"/>
    </source>
</evidence>
<dbReference type="eggNOG" id="ENOG502QQ9D">
    <property type="taxonomic scope" value="Eukaryota"/>
</dbReference>
<dbReference type="OrthoDB" id="37730at2759"/>
<gene>
    <name evidence="2" type="primary">20341582</name>
    <name evidence="1" type="ORF">GGTG_01124</name>
</gene>
<accession>J3NIP1</accession>
<evidence type="ECO:0000313" key="3">
    <source>
        <dbReference type="Proteomes" id="UP000006039"/>
    </source>
</evidence>
<reference evidence="1" key="3">
    <citation type="submission" date="2010-09" db="EMBL/GenBank/DDBJ databases">
        <title>Annotation of Gaeumannomyces graminis var. tritici R3-111a-1.</title>
        <authorList>
            <consortium name="The Broad Institute Genome Sequencing Platform"/>
            <person name="Ma L.-J."/>
            <person name="Dead R."/>
            <person name="Young S.K."/>
            <person name="Zeng Q."/>
            <person name="Gargeya S."/>
            <person name="Fitzgerald M."/>
            <person name="Haas B."/>
            <person name="Abouelleil A."/>
            <person name="Alvarado L."/>
            <person name="Arachchi H.M."/>
            <person name="Berlin A."/>
            <person name="Brown A."/>
            <person name="Chapman S.B."/>
            <person name="Chen Z."/>
            <person name="Dunbar C."/>
            <person name="Freedman E."/>
            <person name="Gearin G."/>
            <person name="Gellesch M."/>
            <person name="Goldberg J."/>
            <person name="Griggs A."/>
            <person name="Gujja S."/>
            <person name="Heiman D."/>
            <person name="Howarth C."/>
            <person name="Larson L."/>
            <person name="Lui A."/>
            <person name="MacDonald P.J.P."/>
            <person name="Mehta T."/>
            <person name="Montmayeur A."/>
            <person name="Murphy C."/>
            <person name="Neiman D."/>
            <person name="Pearson M."/>
            <person name="Priest M."/>
            <person name="Roberts A."/>
            <person name="Saif S."/>
            <person name="Shea T."/>
            <person name="Shenoy N."/>
            <person name="Sisk P."/>
            <person name="Stolte C."/>
            <person name="Sykes S."/>
            <person name="Yandava C."/>
            <person name="Wortman J."/>
            <person name="Nusbaum C."/>
            <person name="Birren B."/>
        </authorList>
    </citation>
    <scope>NUCLEOTIDE SEQUENCE</scope>
    <source>
        <strain evidence="1">R3-111a-1</strain>
    </source>
</reference>
<dbReference type="STRING" id="644352.J3NIP1"/>
<proteinExistence type="predicted"/>
<dbReference type="PANTHER" id="PTHR41813">
    <property type="entry name" value="REGULATOR PAB1642, PUTATIVE (AFU_ORTHOLOGUE AFUA_3G11955)-RELATED"/>
    <property type="match status" value="1"/>
</dbReference>
<keyword evidence="3" id="KW-1185">Reference proteome</keyword>
<evidence type="ECO:0008006" key="4">
    <source>
        <dbReference type="Google" id="ProtNLM"/>
    </source>
</evidence>
<dbReference type="GeneID" id="20341582"/>
<dbReference type="InterPro" id="IPR016084">
    <property type="entry name" value="Haem_Oase-like_multi-hlx"/>
</dbReference>
<dbReference type="EnsemblFungi" id="EJT81140">
    <property type="protein sequence ID" value="EJT81140"/>
    <property type="gene ID" value="GGTG_01124"/>
</dbReference>
<reference evidence="1" key="2">
    <citation type="submission" date="2010-07" db="EMBL/GenBank/DDBJ databases">
        <authorList>
            <consortium name="The Broad Institute Genome Sequencing Platform"/>
            <consortium name="Broad Institute Genome Sequencing Center for Infectious Disease"/>
            <person name="Ma L.-J."/>
            <person name="Dead R."/>
            <person name="Young S."/>
            <person name="Zeng Q."/>
            <person name="Koehrsen M."/>
            <person name="Alvarado L."/>
            <person name="Berlin A."/>
            <person name="Chapman S.B."/>
            <person name="Chen Z."/>
            <person name="Freedman E."/>
            <person name="Gellesch M."/>
            <person name="Goldberg J."/>
            <person name="Griggs A."/>
            <person name="Gujja S."/>
            <person name="Heilman E.R."/>
            <person name="Heiman D."/>
            <person name="Hepburn T."/>
            <person name="Howarth C."/>
            <person name="Jen D."/>
            <person name="Larson L."/>
            <person name="Mehta T."/>
            <person name="Neiman D."/>
            <person name="Pearson M."/>
            <person name="Roberts A."/>
            <person name="Saif S."/>
            <person name="Shea T."/>
            <person name="Shenoy N."/>
            <person name="Sisk P."/>
            <person name="Stolte C."/>
            <person name="Sykes S."/>
            <person name="Walk T."/>
            <person name="White J."/>
            <person name="Yandava C."/>
            <person name="Haas B."/>
            <person name="Nusbaum C."/>
            <person name="Birren B."/>
        </authorList>
    </citation>
    <scope>NUCLEOTIDE SEQUENCE</scope>
    <source>
        <strain evidence="1">R3-111a-1</strain>
    </source>
</reference>
<dbReference type="EMBL" id="GL385395">
    <property type="protein sequence ID" value="EJT81140.1"/>
    <property type="molecule type" value="Genomic_DNA"/>
</dbReference>
<dbReference type="HOGENOM" id="CLU_055855_0_0_1"/>
<organism evidence="1">
    <name type="scientific">Gaeumannomyces tritici (strain R3-111a-1)</name>
    <name type="common">Wheat and barley take-all root rot fungus</name>
    <name type="synonym">Gaeumannomyces graminis var. tritici</name>
    <dbReference type="NCBI Taxonomy" id="644352"/>
    <lineage>
        <taxon>Eukaryota</taxon>
        <taxon>Fungi</taxon>
        <taxon>Dikarya</taxon>
        <taxon>Ascomycota</taxon>
        <taxon>Pezizomycotina</taxon>
        <taxon>Sordariomycetes</taxon>
        <taxon>Sordariomycetidae</taxon>
        <taxon>Magnaporthales</taxon>
        <taxon>Magnaporthaceae</taxon>
        <taxon>Gaeumannomyces</taxon>
    </lineage>
</organism>
<evidence type="ECO:0000313" key="2">
    <source>
        <dbReference type="EnsemblFungi" id="EJT81140"/>
    </source>
</evidence>